<feature type="binding site" evidence="8">
    <location>
        <begin position="9"/>
        <end position="16"/>
    </location>
    <ligand>
        <name>ATP</name>
        <dbReference type="ChEBI" id="CHEBI:30616"/>
    </ligand>
</feature>
<dbReference type="InterPro" id="IPR020633">
    <property type="entry name" value="Thymidine_kinase_CS"/>
</dbReference>
<evidence type="ECO:0000256" key="1">
    <source>
        <dbReference type="ARBA" id="ARBA00007587"/>
    </source>
</evidence>
<dbReference type="PIRSF" id="PIRSF035805">
    <property type="entry name" value="TK_cell"/>
    <property type="match status" value="1"/>
</dbReference>
<geneLocation type="plasmid" evidence="13 14">
    <name>pMP1046B</name>
</geneLocation>
<keyword evidence="13" id="KW-0614">Plasmid</keyword>
<evidence type="ECO:0000256" key="10">
    <source>
        <dbReference type="PIRSR" id="PIRSR035805-2"/>
    </source>
</evidence>
<accession>A0A089RZ23</accession>
<evidence type="ECO:0000256" key="11">
    <source>
        <dbReference type="RuleBase" id="RU000544"/>
    </source>
</evidence>
<reference evidence="13 14" key="1">
    <citation type="journal article" date="2014" name="BMC Genomics">
        <title>Unusual genome complexity in Lactobacillus salivarius JCM1046.</title>
        <authorList>
            <person name="Raftis E.J."/>
            <person name="Forde B.M."/>
            <person name="Claesson M.J."/>
            <person name="O'Toole P.W."/>
        </authorList>
    </citation>
    <scope>NUCLEOTIDE SEQUENCE [LARGE SCALE GENOMIC DNA]</scope>
    <source>
        <strain evidence="13 14">JCM1046</strain>
        <plasmid evidence="13 14">pMP1046B</plasmid>
    </source>
</reference>
<dbReference type="KEGG" id="lsj:LSJ_3075c"/>
<dbReference type="InterPro" id="IPR027417">
    <property type="entry name" value="P-loop_NTPase"/>
</dbReference>
<dbReference type="SUPFAM" id="SSF57716">
    <property type="entry name" value="Glucocorticoid receptor-like (DNA-binding domain)"/>
    <property type="match status" value="1"/>
</dbReference>
<feature type="active site" description="Proton acceptor" evidence="8 9">
    <location>
        <position position="89"/>
    </location>
</feature>
<evidence type="ECO:0000313" key="14">
    <source>
        <dbReference type="Proteomes" id="UP000029488"/>
    </source>
</evidence>
<dbReference type="HAMAP" id="MF_00124">
    <property type="entry name" value="Thymidine_kinase"/>
    <property type="match status" value="1"/>
</dbReference>
<feature type="binding site" evidence="8">
    <location>
        <position position="151"/>
    </location>
    <ligand>
        <name>Zn(2+)</name>
        <dbReference type="ChEBI" id="CHEBI:29105"/>
    </ligand>
</feature>
<dbReference type="Pfam" id="PF00265">
    <property type="entry name" value="TK"/>
    <property type="match status" value="1"/>
</dbReference>
<protein>
    <recommendedName>
        <fullName evidence="2 8">Thymidine kinase</fullName>
        <ecNumber evidence="2 8">2.7.1.21</ecNumber>
    </recommendedName>
</protein>
<dbReference type="Gene3D" id="3.30.60.20">
    <property type="match status" value="1"/>
</dbReference>
<feature type="binding site" evidence="8">
    <location>
        <begin position="88"/>
        <end position="91"/>
    </location>
    <ligand>
        <name>ATP</name>
        <dbReference type="ChEBI" id="CHEBI:30616"/>
    </ligand>
</feature>
<dbReference type="Proteomes" id="UP000029488">
    <property type="component" value="Plasmid pMP1046B"/>
</dbReference>
<evidence type="ECO:0000256" key="7">
    <source>
        <dbReference type="ARBA" id="ARBA00022840"/>
    </source>
</evidence>
<proteinExistence type="inferred from homology"/>
<evidence type="ECO:0000256" key="9">
    <source>
        <dbReference type="PIRSR" id="PIRSR035805-1"/>
    </source>
</evidence>
<evidence type="ECO:0000256" key="5">
    <source>
        <dbReference type="ARBA" id="ARBA00022741"/>
    </source>
</evidence>
<keyword evidence="8" id="KW-0479">Metal-binding</keyword>
<evidence type="ECO:0000256" key="3">
    <source>
        <dbReference type="ARBA" id="ARBA00022634"/>
    </source>
</evidence>
<dbReference type="SUPFAM" id="SSF52540">
    <property type="entry name" value="P-loop containing nucleoside triphosphate hydrolases"/>
    <property type="match status" value="1"/>
</dbReference>
<comment type="similarity">
    <text evidence="1 8 12">Belongs to the thymidine kinase family.</text>
</comment>
<gene>
    <name evidence="8" type="primary">tdk</name>
    <name evidence="13" type="ORF">LSJ_3075c</name>
</gene>
<keyword evidence="3 8" id="KW-0237">DNA synthesis</keyword>
<evidence type="ECO:0000256" key="12">
    <source>
        <dbReference type="RuleBase" id="RU004165"/>
    </source>
</evidence>
<dbReference type="EMBL" id="CP007648">
    <property type="protein sequence ID" value="AIR11692.1"/>
    <property type="molecule type" value="Genomic_DNA"/>
</dbReference>
<evidence type="ECO:0000256" key="4">
    <source>
        <dbReference type="ARBA" id="ARBA00022679"/>
    </source>
</evidence>
<evidence type="ECO:0000256" key="2">
    <source>
        <dbReference type="ARBA" id="ARBA00012118"/>
    </source>
</evidence>
<sequence>MVQLFFKYGTMNSGKSIELLKTAHNYREQGKEVIIMTSALDTRDGVGTVASRIGLSEDAIAINADDNLVNVVYKNAQDKDKLSCVLVDEAQFLSKSNVHDLCRIVDYYNMPVICYGLKTDFRGELFEGSEALLKYADKLEEIKTVCANPTCQRKATMNARLVDGKQVTNGEQVVIGDEEYTSLCRFHWKLGRLKTAVTKDVDNKNTPVEEIVDRIGKASSK</sequence>
<evidence type="ECO:0000256" key="6">
    <source>
        <dbReference type="ARBA" id="ARBA00022777"/>
    </source>
</evidence>
<dbReference type="PANTHER" id="PTHR11441:SF0">
    <property type="entry name" value="THYMIDINE KINASE, CYTOSOLIC"/>
    <property type="match status" value="1"/>
</dbReference>
<dbReference type="PANTHER" id="PTHR11441">
    <property type="entry name" value="THYMIDINE KINASE"/>
    <property type="match status" value="1"/>
</dbReference>
<keyword evidence="8" id="KW-0963">Cytoplasm</keyword>
<keyword evidence="7 8" id="KW-0067">ATP-binding</keyword>
<comment type="subcellular location">
    <subcellularLocation>
        <location evidence="8">Cytoplasm</location>
    </subcellularLocation>
</comment>
<name>A0A089RZ23_9LACO</name>
<feature type="binding site" evidence="8">
    <location>
        <position position="187"/>
    </location>
    <ligand>
        <name>Zn(2+)</name>
        <dbReference type="ChEBI" id="CHEBI:29105"/>
    </ligand>
</feature>
<dbReference type="GO" id="GO:0046104">
    <property type="term" value="P:thymidine metabolic process"/>
    <property type="evidence" value="ECO:0007669"/>
    <property type="project" value="TreeGrafter"/>
</dbReference>
<dbReference type="Gene3D" id="3.40.50.300">
    <property type="entry name" value="P-loop containing nucleotide triphosphate hydrolases"/>
    <property type="match status" value="1"/>
</dbReference>
<keyword evidence="8" id="KW-0862">Zinc</keyword>
<dbReference type="PROSITE" id="PS00603">
    <property type="entry name" value="TK_CELLULAR_TYPE"/>
    <property type="match status" value="1"/>
</dbReference>
<feature type="binding site" evidence="10">
    <location>
        <position position="180"/>
    </location>
    <ligand>
        <name>substrate</name>
    </ligand>
</feature>
<comment type="catalytic activity">
    <reaction evidence="8 11">
        <text>thymidine + ATP = dTMP + ADP + H(+)</text>
        <dbReference type="Rhea" id="RHEA:19129"/>
        <dbReference type="ChEBI" id="CHEBI:15378"/>
        <dbReference type="ChEBI" id="CHEBI:17748"/>
        <dbReference type="ChEBI" id="CHEBI:30616"/>
        <dbReference type="ChEBI" id="CHEBI:63528"/>
        <dbReference type="ChEBI" id="CHEBI:456216"/>
        <dbReference type="EC" id="2.7.1.21"/>
    </reaction>
</comment>
<dbReference type="AlphaFoldDB" id="A0A089RZ23"/>
<feature type="binding site" evidence="8">
    <location>
        <position position="146"/>
    </location>
    <ligand>
        <name>Zn(2+)</name>
        <dbReference type="ChEBI" id="CHEBI:29105"/>
    </ligand>
</feature>
<dbReference type="NCBIfam" id="NF003300">
    <property type="entry name" value="PRK04296.1-5"/>
    <property type="match status" value="1"/>
</dbReference>
<feature type="binding site" evidence="10">
    <location>
        <begin position="173"/>
        <end position="176"/>
    </location>
    <ligand>
        <name>substrate</name>
    </ligand>
</feature>
<organism evidence="13 14">
    <name type="scientific">Ligilactobacillus salivarius</name>
    <dbReference type="NCBI Taxonomy" id="1624"/>
    <lineage>
        <taxon>Bacteria</taxon>
        <taxon>Bacillati</taxon>
        <taxon>Bacillota</taxon>
        <taxon>Bacilli</taxon>
        <taxon>Lactobacillales</taxon>
        <taxon>Lactobacillaceae</taxon>
        <taxon>Ligilactobacillus</taxon>
    </lineage>
</organism>
<keyword evidence="6 8" id="KW-0418">Kinase</keyword>
<feature type="binding site" evidence="8">
    <location>
        <position position="184"/>
    </location>
    <ligand>
        <name>Zn(2+)</name>
        <dbReference type="ChEBI" id="CHEBI:29105"/>
    </ligand>
</feature>
<evidence type="ECO:0000256" key="8">
    <source>
        <dbReference type="HAMAP-Rule" id="MF_00124"/>
    </source>
</evidence>
<keyword evidence="4 8" id="KW-0808">Transferase</keyword>
<dbReference type="EC" id="2.7.1.21" evidence="2 8"/>
<dbReference type="GO" id="GO:0071897">
    <property type="term" value="P:DNA biosynthetic process"/>
    <property type="evidence" value="ECO:0007669"/>
    <property type="project" value="UniProtKB-KW"/>
</dbReference>
<dbReference type="InterPro" id="IPR001267">
    <property type="entry name" value="Thymidine_kinase"/>
</dbReference>
<comment type="subunit">
    <text evidence="8">Homotetramer.</text>
</comment>
<dbReference type="GO" id="GO:0004797">
    <property type="term" value="F:thymidine kinase activity"/>
    <property type="evidence" value="ECO:0007669"/>
    <property type="project" value="UniProtKB-UniRule"/>
</dbReference>
<dbReference type="GO" id="GO:0008270">
    <property type="term" value="F:zinc ion binding"/>
    <property type="evidence" value="ECO:0007669"/>
    <property type="project" value="UniProtKB-UniRule"/>
</dbReference>
<evidence type="ECO:0000313" key="13">
    <source>
        <dbReference type="EMBL" id="AIR11692.1"/>
    </source>
</evidence>
<keyword evidence="5 8" id="KW-0547">Nucleotide-binding</keyword>
<dbReference type="GO" id="GO:0005829">
    <property type="term" value="C:cytosol"/>
    <property type="evidence" value="ECO:0007669"/>
    <property type="project" value="TreeGrafter"/>
</dbReference>
<dbReference type="GO" id="GO:0005524">
    <property type="term" value="F:ATP binding"/>
    <property type="evidence" value="ECO:0007669"/>
    <property type="project" value="UniProtKB-UniRule"/>
</dbReference>
<dbReference type="RefSeq" id="WP_044005831.1">
    <property type="nucleotide sequence ID" value="NZ_CP007648.1"/>
</dbReference>